<evidence type="ECO:0008006" key="8">
    <source>
        <dbReference type="Google" id="ProtNLM"/>
    </source>
</evidence>
<keyword evidence="1" id="KW-0489">Methyltransferase</keyword>
<feature type="domain" description="Methyltransferase" evidence="4">
    <location>
        <begin position="246"/>
        <end position="392"/>
    </location>
</feature>
<dbReference type="InterPro" id="IPR050320">
    <property type="entry name" value="N5-glutamine_MTase"/>
</dbReference>
<sequence length="431" mass="48236">MAGPMKTSHKLFFPNFKRAILCIDFWTRSCSKSTFLNGQGYLRFEGGLSCCHGNASATKSMDCSVSKQTDSKNETLDIKIRNQPISRHFPWTSVRRTFSTSVTLQKDVEKCSASSNNFVETTPGPNGPTLFECNSPQAAVRWWSAVFSERGVPEAEVSAEFIVAHALGLKQLHELTSPVLARSLTQVELDIINRLCTKRMQRIPVQYIVGDWDFRDLTLEVRPPVFIPRPETEMLVDLILGHYSEDSKLHFLEIGCGSGAISLSLLSELLLARVTAVDCSEQAVQLTMENADRLGLQDRLTVHCAAVTSQLPKCLQGKSSSFDAIISNPPYIPTQDMEGLQPEIKLYEDAIALCGGPDGMDLIKDILRNTHLLLKPEGFIWLETDSRHPEAIQTWLDTNPGMGVELVGTYQDYHDRPRFTQLRYKNQPSQL</sequence>
<dbReference type="PANTHER" id="PTHR18895:SF74">
    <property type="entry name" value="MTRF1L RELEASE FACTOR GLUTAMINE METHYLTRANSFERASE"/>
    <property type="match status" value="1"/>
</dbReference>
<dbReference type="SUPFAM" id="SSF53335">
    <property type="entry name" value="S-adenosyl-L-methionine-dependent methyltransferases"/>
    <property type="match status" value="1"/>
</dbReference>
<dbReference type="NCBIfam" id="TIGR03534">
    <property type="entry name" value="RF_mod_PrmC"/>
    <property type="match status" value="1"/>
</dbReference>
<dbReference type="InterPro" id="IPR004556">
    <property type="entry name" value="HemK-like"/>
</dbReference>
<evidence type="ECO:0000259" key="4">
    <source>
        <dbReference type="Pfam" id="PF13847"/>
    </source>
</evidence>
<dbReference type="InterPro" id="IPR019874">
    <property type="entry name" value="RF_methyltr_PrmC"/>
</dbReference>
<accession>A0A913ZTF9</accession>
<dbReference type="NCBIfam" id="TIGR00536">
    <property type="entry name" value="hemK_fam"/>
    <property type="match status" value="1"/>
</dbReference>
<evidence type="ECO:0000313" key="6">
    <source>
        <dbReference type="EnsemblMetazoa" id="XP_038054356.1"/>
    </source>
</evidence>
<dbReference type="CDD" id="cd02440">
    <property type="entry name" value="AdoMet_MTases"/>
    <property type="match status" value="1"/>
</dbReference>
<dbReference type="Pfam" id="PF13847">
    <property type="entry name" value="Methyltransf_31"/>
    <property type="match status" value="1"/>
</dbReference>
<keyword evidence="3" id="KW-0949">S-adenosyl-L-methionine</keyword>
<dbReference type="PROSITE" id="PS00092">
    <property type="entry name" value="N6_MTASE"/>
    <property type="match status" value="1"/>
</dbReference>
<evidence type="ECO:0000256" key="3">
    <source>
        <dbReference type="ARBA" id="ARBA00022691"/>
    </source>
</evidence>
<evidence type="ECO:0000256" key="1">
    <source>
        <dbReference type="ARBA" id="ARBA00022603"/>
    </source>
</evidence>
<dbReference type="GeneID" id="119726660"/>
<dbReference type="GO" id="GO:0005739">
    <property type="term" value="C:mitochondrion"/>
    <property type="evidence" value="ECO:0007669"/>
    <property type="project" value="TreeGrafter"/>
</dbReference>
<dbReference type="InterPro" id="IPR040758">
    <property type="entry name" value="PrmC_N"/>
</dbReference>
<dbReference type="PANTHER" id="PTHR18895">
    <property type="entry name" value="HEMK METHYLTRANSFERASE"/>
    <property type="match status" value="1"/>
</dbReference>
<dbReference type="RefSeq" id="XP_038054356.1">
    <property type="nucleotide sequence ID" value="XM_038198428.1"/>
</dbReference>
<name>A0A913ZTF9_PATMI</name>
<keyword evidence="2" id="KW-0808">Transferase</keyword>
<evidence type="ECO:0000256" key="2">
    <source>
        <dbReference type="ARBA" id="ARBA00022679"/>
    </source>
</evidence>
<keyword evidence="7" id="KW-1185">Reference proteome</keyword>
<protein>
    <recommendedName>
        <fullName evidence="8">Peptide chain release factor N(5)-glutamine methyltransferase</fullName>
    </recommendedName>
</protein>
<reference evidence="6" key="1">
    <citation type="submission" date="2022-11" db="UniProtKB">
        <authorList>
            <consortium name="EnsemblMetazoa"/>
        </authorList>
    </citation>
    <scope>IDENTIFICATION</scope>
</reference>
<organism evidence="6 7">
    <name type="scientific">Patiria miniata</name>
    <name type="common">Bat star</name>
    <name type="synonym">Asterina miniata</name>
    <dbReference type="NCBI Taxonomy" id="46514"/>
    <lineage>
        <taxon>Eukaryota</taxon>
        <taxon>Metazoa</taxon>
        <taxon>Echinodermata</taxon>
        <taxon>Eleutherozoa</taxon>
        <taxon>Asterozoa</taxon>
        <taxon>Asteroidea</taxon>
        <taxon>Valvatacea</taxon>
        <taxon>Valvatida</taxon>
        <taxon>Asterinidae</taxon>
        <taxon>Patiria</taxon>
    </lineage>
</organism>
<dbReference type="Gene3D" id="1.10.8.10">
    <property type="entry name" value="DNA helicase RuvA subunit, C-terminal domain"/>
    <property type="match status" value="1"/>
</dbReference>
<dbReference type="GO" id="GO:0032259">
    <property type="term" value="P:methylation"/>
    <property type="evidence" value="ECO:0007669"/>
    <property type="project" value="UniProtKB-KW"/>
</dbReference>
<proteinExistence type="predicted"/>
<dbReference type="Gene3D" id="3.40.50.150">
    <property type="entry name" value="Vaccinia Virus protein VP39"/>
    <property type="match status" value="1"/>
</dbReference>
<dbReference type="OrthoDB" id="269872at2759"/>
<dbReference type="CTD" id="51409"/>
<dbReference type="InterPro" id="IPR002052">
    <property type="entry name" value="DNA_methylase_N6_adenine_CS"/>
</dbReference>
<dbReference type="OMA" id="IWLETDT"/>
<dbReference type="EnsemblMetazoa" id="XM_038198428.1">
    <property type="protein sequence ID" value="XP_038054356.1"/>
    <property type="gene ID" value="LOC119726660"/>
</dbReference>
<evidence type="ECO:0000313" key="7">
    <source>
        <dbReference type="Proteomes" id="UP000887568"/>
    </source>
</evidence>
<dbReference type="Pfam" id="PF17827">
    <property type="entry name" value="PrmC_N"/>
    <property type="match status" value="1"/>
</dbReference>
<dbReference type="AlphaFoldDB" id="A0A913ZTF9"/>
<feature type="domain" description="Release factor glutamine methyltransferase N-terminal" evidence="5">
    <location>
        <begin position="139"/>
        <end position="210"/>
    </location>
</feature>
<dbReference type="GO" id="GO:0003676">
    <property type="term" value="F:nucleic acid binding"/>
    <property type="evidence" value="ECO:0007669"/>
    <property type="project" value="InterPro"/>
</dbReference>
<dbReference type="InterPro" id="IPR029063">
    <property type="entry name" value="SAM-dependent_MTases_sf"/>
</dbReference>
<dbReference type="InterPro" id="IPR025714">
    <property type="entry name" value="Methyltranfer_dom"/>
</dbReference>
<evidence type="ECO:0000259" key="5">
    <source>
        <dbReference type="Pfam" id="PF17827"/>
    </source>
</evidence>
<dbReference type="GO" id="GO:0008276">
    <property type="term" value="F:protein methyltransferase activity"/>
    <property type="evidence" value="ECO:0007669"/>
    <property type="project" value="InterPro"/>
</dbReference>
<dbReference type="Proteomes" id="UP000887568">
    <property type="component" value="Unplaced"/>
</dbReference>